<evidence type="ECO:0008006" key="4">
    <source>
        <dbReference type="Google" id="ProtNLM"/>
    </source>
</evidence>
<gene>
    <name evidence="2" type="ORF">OLW01_11210</name>
</gene>
<evidence type="ECO:0000313" key="3">
    <source>
        <dbReference type="Proteomes" id="UP001163726"/>
    </source>
</evidence>
<protein>
    <recommendedName>
        <fullName evidence="4">Outer membrane OprD family porin</fullName>
    </recommendedName>
</protein>
<feature type="chain" id="PRO_5046133285" description="Outer membrane OprD family porin" evidence="1">
    <location>
        <begin position="34"/>
        <end position="443"/>
    </location>
</feature>
<keyword evidence="1" id="KW-0732">Signal</keyword>
<accession>A0ABY7AJL5</accession>
<dbReference type="RefSeq" id="WP_268074003.1">
    <property type="nucleotide sequence ID" value="NZ_CP109965.1"/>
</dbReference>
<name>A0ABY7AJL5_9ALTE</name>
<dbReference type="Proteomes" id="UP001163726">
    <property type="component" value="Chromosome"/>
</dbReference>
<feature type="signal peptide" evidence="1">
    <location>
        <begin position="1"/>
        <end position="33"/>
    </location>
</feature>
<evidence type="ECO:0000313" key="2">
    <source>
        <dbReference type="EMBL" id="WAJ69719.1"/>
    </source>
</evidence>
<reference evidence="2" key="1">
    <citation type="submission" date="2022-10" db="EMBL/GenBank/DDBJ databases">
        <title>Catenovulum adriacola sp. nov. isolated in the Harbour of Susak.</title>
        <authorList>
            <person name="Schoch T."/>
            <person name="Reich S.J."/>
            <person name="Stoeferle S."/>
            <person name="Flaiz M."/>
            <person name="Kazda M."/>
            <person name="Riedel C.U."/>
            <person name="Duerre P."/>
        </authorList>
    </citation>
    <scope>NUCLEOTIDE SEQUENCE</scope>
    <source>
        <strain evidence="2">TS8</strain>
    </source>
</reference>
<dbReference type="SUPFAM" id="SSF56935">
    <property type="entry name" value="Porins"/>
    <property type="match status" value="1"/>
</dbReference>
<organism evidence="2 3">
    <name type="scientific">Catenovulum adriaticum</name>
    <dbReference type="NCBI Taxonomy" id="2984846"/>
    <lineage>
        <taxon>Bacteria</taxon>
        <taxon>Pseudomonadati</taxon>
        <taxon>Pseudomonadota</taxon>
        <taxon>Gammaproteobacteria</taxon>
        <taxon>Alteromonadales</taxon>
        <taxon>Alteromonadaceae</taxon>
        <taxon>Catenovulum</taxon>
    </lineage>
</organism>
<sequence length="443" mass="50072">MSIRRNLAFKMQNKLMKVALMLCSSLASSFVYAQPNDFHFNGFLTVAGYHGSSNQIGYKSSILGEQASHRGEWVFDDLSLLGGQINYSVNDQWQLVGQAVLKNELVDTDFDRIKIATLNYRPSSAWLFRAGRFYPRGYLISETRLIGYAHNQVLPVQDFYAQLPLPYVDGIDATYTQRTDFGLFSANLYFGETNITVDLGGDEPVTSEFKNLVGANLEYESRNWLLRAAYSQVEQIEGWGIIDEIEDFFTLLAHPALLQTKTQFMPWAEGAAFLQSDKAKDGVFKYYTLASEHNKGALRVRAELAHLSSGSFLLPDTDSGYVNFAYTHGEVTPFATLSFINSDKDKPFSTQPSGDLLDQVDQVLGIDSRVTLTVINGFLEPVYKQKSATLGMRWDFAQQQAVKVQFERKWVDKNSAGLWRVNQFSQTQAEQVDVFLVSYDRMF</sequence>
<dbReference type="EMBL" id="CP109965">
    <property type="protein sequence ID" value="WAJ69719.1"/>
    <property type="molecule type" value="Genomic_DNA"/>
</dbReference>
<evidence type="ECO:0000256" key="1">
    <source>
        <dbReference type="SAM" id="SignalP"/>
    </source>
</evidence>
<proteinExistence type="predicted"/>
<keyword evidence="3" id="KW-1185">Reference proteome</keyword>